<dbReference type="AlphaFoldDB" id="A0A7S1UDS3"/>
<accession>A0A7S1UDS3</accession>
<dbReference type="Pfam" id="PF05615">
    <property type="entry name" value="THOC7"/>
    <property type="match status" value="1"/>
</dbReference>
<evidence type="ECO:0000313" key="4">
    <source>
        <dbReference type="EMBL" id="CAD9265179.1"/>
    </source>
</evidence>
<feature type="region of interest" description="Disordered" evidence="3">
    <location>
        <begin position="186"/>
        <end position="210"/>
    </location>
</feature>
<dbReference type="InterPro" id="IPR008501">
    <property type="entry name" value="THOC7/Mft1"/>
</dbReference>
<sequence>MGDLGMDRALMAERLRRRDSAFMVPSASRCAKEAAVFLSALGADGEADAAGSAKADFARELALFGAEVARASLAADACDDELKHYEQLQQQISEETRATETEIARLRGELAAERLVRRRREAYEALAHEVNAFPSKKRCVADIEALEGELTGLTETKASYDAKVEARRRQFSLLLQSLFDLQQGLEAEEAGEEEAKDARPGSLEAVANKN</sequence>
<dbReference type="GO" id="GO:0006397">
    <property type="term" value="P:mRNA processing"/>
    <property type="evidence" value="ECO:0007669"/>
    <property type="project" value="InterPro"/>
</dbReference>
<proteinExistence type="predicted"/>
<dbReference type="GO" id="GO:0000445">
    <property type="term" value="C:THO complex part of transcription export complex"/>
    <property type="evidence" value="ECO:0007669"/>
    <property type="project" value="InterPro"/>
</dbReference>
<evidence type="ECO:0000256" key="2">
    <source>
        <dbReference type="ARBA" id="ARBA00023242"/>
    </source>
</evidence>
<reference evidence="4" key="1">
    <citation type="submission" date="2021-01" db="EMBL/GenBank/DDBJ databases">
        <authorList>
            <person name="Corre E."/>
            <person name="Pelletier E."/>
            <person name="Niang G."/>
            <person name="Scheremetjew M."/>
            <person name="Finn R."/>
            <person name="Kale V."/>
            <person name="Holt S."/>
            <person name="Cochrane G."/>
            <person name="Meng A."/>
            <person name="Brown T."/>
            <person name="Cohen L."/>
        </authorList>
    </citation>
    <scope>NUCLEOTIDE SEQUENCE</scope>
    <source>
        <strain evidence="4">CCMP2877</strain>
    </source>
</reference>
<comment type="subcellular location">
    <subcellularLocation>
        <location evidence="1">Nucleus</location>
    </subcellularLocation>
</comment>
<keyword evidence="2" id="KW-0539">Nucleus</keyword>
<name>A0A7S1UDS3_9STRA</name>
<dbReference type="EMBL" id="HBGJ01037374">
    <property type="protein sequence ID" value="CAD9265179.1"/>
    <property type="molecule type" value="Transcribed_RNA"/>
</dbReference>
<protein>
    <recommendedName>
        <fullName evidence="5">THO complex subunit 7 homolog</fullName>
    </recommendedName>
</protein>
<organism evidence="4">
    <name type="scientific">Phaeomonas parva</name>
    <dbReference type="NCBI Taxonomy" id="124430"/>
    <lineage>
        <taxon>Eukaryota</taxon>
        <taxon>Sar</taxon>
        <taxon>Stramenopiles</taxon>
        <taxon>Ochrophyta</taxon>
        <taxon>Pinguiophyceae</taxon>
        <taxon>Pinguiochrysidales</taxon>
        <taxon>Pinguiochrysidaceae</taxon>
        <taxon>Phaeomonas</taxon>
    </lineage>
</organism>
<evidence type="ECO:0008006" key="5">
    <source>
        <dbReference type="Google" id="ProtNLM"/>
    </source>
</evidence>
<gene>
    <name evidence="4" type="ORF">PPAR1163_LOCUS23595</name>
</gene>
<feature type="compositionally biased region" description="Acidic residues" evidence="3">
    <location>
        <begin position="186"/>
        <end position="195"/>
    </location>
</feature>
<evidence type="ECO:0000256" key="3">
    <source>
        <dbReference type="SAM" id="MobiDB-lite"/>
    </source>
</evidence>
<evidence type="ECO:0000256" key="1">
    <source>
        <dbReference type="ARBA" id="ARBA00004123"/>
    </source>
</evidence>